<dbReference type="STRING" id="1122991.GCA_000613445_02728"/>
<dbReference type="GO" id="GO:0016740">
    <property type="term" value="F:transferase activity"/>
    <property type="evidence" value="ECO:0007669"/>
    <property type="project" value="UniProtKB-KW"/>
</dbReference>
<dbReference type="InterPro" id="IPR029044">
    <property type="entry name" value="Nucleotide-diphossugar_trans"/>
</dbReference>
<name>A0A318HWX3_9BACT</name>
<evidence type="ECO:0000259" key="1">
    <source>
        <dbReference type="Pfam" id="PF00535"/>
    </source>
</evidence>
<protein>
    <submittedName>
        <fullName evidence="2">Glycosyltransferase involved in cell wall biosynthesis</fullName>
    </submittedName>
</protein>
<dbReference type="RefSeq" id="WP_110370096.1">
    <property type="nucleotide sequence ID" value="NZ_QJJX01000008.1"/>
</dbReference>
<comment type="caution">
    <text evidence="2">The sequence shown here is derived from an EMBL/GenBank/DDBJ whole genome shotgun (WGS) entry which is preliminary data.</text>
</comment>
<dbReference type="AlphaFoldDB" id="A0A318HWX3"/>
<evidence type="ECO:0000313" key="2">
    <source>
        <dbReference type="EMBL" id="PXX22978.1"/>
    </source>
</evidence>
<accession>A0A318HWX3</accession>
<dbReference type="Gene3D" id="3.90.550.10">
    <property type="entry name" value="Spore Coat Polysaccharide Biosynthesis Protein SpsA, Chain A"/>
    <property type="match status" value="1"/>
</dbReference>
<dbReference type="PANTHER" id="PTHR43685:SF3">
    <property type="entry name" value="SLR2126 PROTEIN"/>
    <property type="match status" value="1"/>
</dbReference>
<dbReference type="Pfam" id="PF00535">
    <property type="entry name" value="Glycos_transf_2"/>
    <property type="match status" value="1"/>
</dbReference>
<dbReference type="EMBL" id="QJJX01000008">
    <property type="protein sequence ID" value="PXX22978.1"/>
    <property type="molecule type" value="Genomic_DNA"/>
</dbReference>
<evidence type="ECO:0000313" key="3">
    <source>
        <dbReference type="Proteomes" id="UP000248314"/>
    </source>
</evidence>
<feature type="domain" description="Glycosyltransferase 2-like" evidence="1">
    <location>
        <begin position="6"/>
        <end position="171"/>
    </location>
</feature>
<dbReference type="SUPFAM" id="SSF53448">
    <property type="entry name" value="Nucleotide-diphospho-sugar transferases"/>
    <property type="match status" value="1"/>
</dbReference>
<dbReference type="Proteomes" id="UP000248314">
    <property type="component" value="Unassembled WGS sequence"/>
</dbReference>
<proteinExistence type="predicted"/>
<keyword evidence="3" id="KW-1185">Reference proteome</keyword>
<dbReference type="InterPro" id="IPR001173">
    <property type="entry name" value="Glyco_trans_2-like"/>
</dbReference>
<reference evidence="2 3" key="1">
    <citation type="submission" date="2018-05" db="EMBL/GenBank/DDBJ databases">
        <title>Genomic Encyclopedia of Type Strains, Phase I: the one thousand microbial genomes (KMG-I) project.</title>
        <authorList>
            <person name="Kyrpides N."/>
        </authorList>
    </citation>
    <scope>NUCLEOTIDE SEQUENCE [LARGE SCALE GENOMIC DNA]</scope>
    <source>
        <strain evidence="2 3">DSM 15611</strain>
    </source>
</reference>
<dbReference type="PANTHER" id="PTHR43685">
    <property type="entry name" value="GLYCOSYLTRANSFERASE"/>
    <property type="match status" value="1"/>
</dbReference>
<dbReference type="InterPro" id="IPR050834">
    <property type="entry name" value="Glycosyltransf_2"/>
</dbReference>
<organism evidence="2 3">
    <name type="scientific">Hoylesella shahii DSM 15611 = JCM 12083</name>
    <dbReference type="NCBI Taxonomy" id="1122991"/>
    <lineage>
        <taxon>Bacteria</taxon>
        <taxon>Pseudomonadati</taxon>
        <taxon>Bacteroidota</taxon>
        <taxon>Bacteroidia</taxon>
        <taxon>Bacteroidales</taxon>
        <taxon>Prevotellaceae</taxon>
        <taxon>Hoylesella</taxon>
    </lineage>
</organism>
<keyword evidence="2" id="KW-0808">Transferase</keyword>
<sequence>MKTQLSVLIPTYNYVCLPLVRELHKQAMAIEGLQFEIVVAEDGSDEAETIERNAEIMALSHCRHIVNTENVGRAVIRNRLAAQANMPWLLFVDSDMRVVKPNFVERYLQLPNECTVVYGGNTTYGGAWTDERLLRVRYEQAAERQFTAQQRAKQPHHHITTSNLLVHKAVMQTVPFDNRFITYGYEDVFWGMSLAQKGIQVAHIDNPVGFNYYDNNVAFVAKTIEALYTLYAFSTELADISPIIRLERRLHHWHLDGLVCKMLNRMMPMLHCNIVGVKPSLVAFKLFKLCTYLRIAQTKGQNNT</sequence>
<gene>
    <name evidence="2" type="ORF">EJ73_00959</name>
</gene>